<proteinExistence type="predicted"/>
<gene>
    <name evidence="1" type="ORF">ROHU_028519</name>
</gene>
<keyword evidence="2" id="KW-1185">Reference proteome</keyword>
<name>A0A498M6N9_LABRO</name>
<dbReference type="AlphaFoldDB" id="A0A498M6N9"/>
<accession>A0A498M6N9</accession>
<evidence type="ECO:0000313" key="1">
    <source>
        <dbReference type="EMBL" id="RXN14894.1"/>
    </source>
</evidence>
<protein>
    <submittedName>
        <fullName evidence="1">Uncharacterized protein</fullName>
    </submittedName>
</protein>
<dbReference type="Proteomes" id="UP000290572">
    <property type="component" value="Unassembled WGS sequence"/>
</dbReference>
<comment type="caution">
    <text evidence="1">The sequence shown here is derived from an EMBL/GenBank/DDBJ whole genome shotgun (WGS) entry which is preliminary data.</text>
</comment>
<reference evidence="1 2" key="1">
    <citation type="submission" date="2018-03" db="EMBL/GenBank/DDBJ databases">
        <title>Draft genome sequence of Rohu Carp (Labeo rohita).</title>
        <authorList>
            <person name="Das P."/>
            <person name="Kushwaha B."/>
            <person name="Joshi C.G."/>
            <person name="Kumar D."/>
            <person name="Nagpure N.S."/>
            <person name="Sahoo L."/>
            <person name="Das S.P."/>
            <person name="Bit A."/>
            <person name="Patnaik S."/>
            <person name="Meher P.K."/>
            <person name="Jayasankar P."/>
            <person name="Koringa P.G."/>
            <person name="Patel N.V."/>
            <person name="Hinsu A.T."/>
            <person name="Kumar R."/>
            <person name="Pandey M."/>
            <person name="Agarwal S."/>
            <person name="Srivastava S."/>
            <person name="Singh M."/>
            <person name="Iquebal M.A."/>
            <person name="Jaiswal S."/>
            <person name="Angadi U.B."/>
            <person name="Kumar N."/>
            <person name="Raza M."/>
            <person name="Shah T.M."/>
            <person name="Rai A."/>
            <person name="Jena J.K."/>
        </authorList>
    </citation>
    <scope>NUCLEOTIDE SEQUENCE [LARGE SCALE GENOMIC DNA]</scope>
    <source>
        <strain evidence="1">DASCIFA01</strain>
        <tissue evidence="1">Testis</tissue>
    </source>
</reference>
<dbReference type="EMBL" id="QBIY01012873">
    <property type="protein sequence ID" value="RXN14894.1"/>
    <property type="molecule type" value="Genomic_DNA"/>
</dbReference>
<sequence>MQTDDQCHQDEPLEFRAALEERNAAGSDAQMEGDRVCLFPDGSRNDADGNLSAVDSHEVSIDPRNRTALFNPPTASLKRLHNEAARPCDPSLCNQRLTA</sequence>
<evidence type="ECO:0000313" key="2">
    <source>
        <dbReference type="Proteomes" id="UP000290572"/>
    </source>
</evidence>
<organism evidence="1 2">
    <name type="scientific">Labeo rohita</name>
    <name type="common">Indian major carp</name>
    <name type="synonym">Cyprinus rohita</name>
    <dbReference type="NCBI Taxonomy" id="84645"/>
    <lineage>
        <taxon>Eukaryota</taxon>
        <taxon>Metazoa</taxon>
        <taxon>Chordata</taxon>
        <taxon>Craniata</taxon>
        <taxon>Vertebrata</taxon>
        <taxon>Euteleostomi</taxon>
        <taxon>Actinopterygii</taxon>
        <taxon>Neopterygii</taxon>
        <taxon>Teleostei</taxon>
        <taxon>Ostariophysi</taxon>
        <taxon>Cypriniformes</taxon>
        <taxon>Cyprinidae</taxon>
        <taxon>Labeoninae</taxon>
        <taxon>Labeonini</taxon>
        <taxon>Labeo</taxon>
    </lineage>
</organism>